<keyword evidence="4" id="KW-1185">Reference proteome</keyword>
<evidence type="ECO:0000313" key="4">
    <source>
        <dbReference type="Proteomes" id="UP000219167"/>
    </source>
</evidence>
<dbReference type="InterPro" id="IPR014729">
    <property type="entry name" value="Rossmann-like_a/b/a_fold"/>
</dbReference>
<name>A0A285U0W3_9HYPH</name>
<reference evidence="3 4" key="1">
    <citation type="submission" date="2017-08" db="EMBL/GenBank/DDBJ databases">
        <authorList>
            <person name="de Groot N.N."/>
        </authorList>
    </citation>
    <scope>NUCLEOTIDE SEQUENCE [LARGE SCALE GENOMIC DNA]</scope>
    <source>
        <strain evidence="3 4">JC85</strain>
    </source>
</reference>
<dbReference type="SUPFAM" id="SSF52402">
    <property type="entry name" value="Adenine nucleotide alpha hydrolases-like"/>
    <property type="match status" value="1"/>
</dbReference>
<comment type="similarity">
    <text evidence="1">Belongs to the universal stress protein A family.</text>
</comment>
<dbReference type="EMBL" id="OBQD01000001">
    <property type="protein sequence ID" value="SOC35472.1"/>
    <property type="molecule type" value="Genomic_DNA"/>
</dbReference>
<dbReference type="Gene3D" id="3.40.50.620">
    <property type="entry name" value="HUPs"/>
    <property type="match status" value="1"/>
</dbReference>
<protein>
    <submittedName>
        <fullName evidence="3">Nucleotide-binding universal stress UspA family protein</fullName>
    </submittedName>
</protein>
<dbReference type="InterPro" id="IPR006015">
    <property type="entry name" value="Universal_stress_UspA"/>
</dbReference>
<dbReference type="CDD" id="cd00293">
    <property type="entry name" value="USP-like"/>
    <property type="match status" value="1"/>
</dbReference>
<feature type="domain" description="UspA" evidence="2">
    <location>
        <begin position="22"/>
        <end position="155"/>
    </location>
</feature>
<accession>A0A285U0W3</accession>
<dbReference type="InterPro" id="IPR006016">
    <property type="entry name" value="UspA"/>
</dbReference>
<sequence length="157" mass="17083">MRRAVSKGNLRKEEEGGKGPGMYRKIIVPIAMDQLERGEQILKRAKSLLADGGEIVLVNVIEIATSYISIEFPAALVETEIKQAEERLARLRDKMGISALIDIRYGAGAGQIIAAAEEHKADLIVVASHRPGLANYLLGSTADRVVRHSPTSVLVDR</sequence>
<dbReference type="PANTHER" id="PTHR46268">
    <property type="entry name" value="STRESS RESPONSE PROTEIN NHAX"/>
    <property type="match status" value="1"/>
</dbReference>
<gene>
    <name evidence="3" type="ORF">SAMN05892877_101373</name>
</gene>
<dbReference type="Pfam" id="PF00582">
    <property type="entry name" value="Usp"/>
    <property type="match status" value="1"/>
</dbReference>
<evidence type="ECO:0000313" key="3">
    <source>
        <dbReference type="EMBL" id="SOC35472.1"/>
    </source>
</evidence>
<dbReference type="PANTHER" id="PTHR46268:SF6">
    <property type="entry name" value="UNIVERSAL STRESS PROTEIN UP12"/>
    <property type="match status" value="1"/>
</dbReference>
<proteinExistence type="inferred from homology"/>
<dbReference type="AlphaFoldDB" id="A0A285U0W3"/>
<evidence type="ECO:0000256" key="1">
    <source>
        <dbReference type="ARBA" id="ARBA00008791"/>
    </source>
</evidence>
<dbReference type="PRINTS" id="PR01438">
    <property type="entry name" value="UNVRSLSTRESS"/>
</dbReference>
<dbReference type="Proteomes" id="UP000219167">
    <property type="component" value="Unassembled WGS sequence"/>
</dbReference>
<organism evidence="3 4">
    <name type="scientific">Rhizobium subbaraonis</name>
    <dbReference type="NCBI Taxonomy" id="908946"/>
    <lineage>
        <taxon>Bacteria</taxon>
        <taxon>Pseudomonadati</taxon>
        <taxon>Pseudomonadota</taxon>
        <taxon>Alphaproteobacteria</taxon>
        <taxon>Hyphomicrobiales</taxon>
        <taxon>Rhizobiaceae</taxon>
        <taxon>Rhizobium/Agrobacterium group</taxon>
        <taxon>Rhizobium</taxon>
    </lineage>
</organism>
<evidence type="ECO:0000259" key="2">
    <source>
        <dbReference type="Pfam" id="PF00582"/>
    </source>
</evidence>